<feature type="transmembrane region" description="Helical" evidence="1">
    <location>
        <begin position="226"/>
        <end position="247"/>
    </location>
</feature>
<keyword evidence="1" id="KW-1133">Transmembrane helix</keyword>
<dbReference type="Proteomes" id="UP001321492">
    <property type="component" value="Unassembled WGS sequence"/>
</dbReference>
<keyword evidence="1" id="KW-0812">Transmembrane</keyword>
<sequence length="252" mass="27346">MSLAEAKTQKTDPADIHGRMDAIDGARLFGWVWDRAHPDERLQVRVLLGGRMVASGVADRPRIDLRRNGIGDGAHAFEVQLPDFAMQQTEQLSVVAVSPSTGQEVMLRVPSQDERAAEAAVSAPLARVLDQLDVLIAAQRRSQIIQREAAEILRATAEEVEKLSSTEDGIGAALEVVRANQDELSRRVSDVEVFLMRFDRTLADFDERIRDLAAAADRPMRRAVTLLAALGAISAVAAIAAVALLLVRKGGL</sequence>
<dbReference type="RefSeq" id="WP_283741983.1">
    <property type="nucleotide sequence ID" value="NZ_JASJEV010000015.1"/>
</dbReference>
<evidence type="ECO:0000256" key="1">
    <source>
        <dbReference type="SAM" id="Phobius"/>
    </source>
</evidence>
<evidence type="ECO:0000313" key="2">
    <source>
        <dbReference type="EMBL" id="MDJ1159982.1"/>
    </source>
</evidence>
<keyword evidence="1" id="KW-0472">Membrane</keyword>
<evidence type="ECO:0008006" key="4">
    <source>
        <dbReference type="Google" id="ProtNLM"/>
    </source>
</evidence>
<organism evidence="2 3">
    <name type="scientific">Chelatococcus albus</name>
    <dbReference type="NCBI Taxonomy" id="3047466"/>
    <lineage>
        <taxon>Bacteria</taxon>
        <taxon>Pseudomonadati</taxon>
        <taxon>Pseudomonadota</taxon>
        <taxon>Alphaproteobacteria</taxon>
        <taxon>Hyphomicrobiales</taxon>
        <taxon>Chelatococcaceae</taxon>
        <taxon>Chelatococcus</taxon>
    </lineage>
</organism>
<reference evidence="2 3" key="1">
    <citation type="submission" date="2023-05" db="EMBL/GenBank/DDBJ databases">
        <title>Chelatococcus sp. nov., a moderately thermophilic bacterium isolated from hot spring microbial mat.</title>
        <authorList>
            <person name="Hu C.-J."/>
            <person name="Li W.-J."/>
        </authorList>
    </citation>
    <scope>NUCLEOTIDE SEQUENCE [LARGE SCALE GENOMIC DNA]</scope>
    <source>
        <strain evidence="2 3">SYSU G07232</strain>
    </source>
</reference>
<dbReference type="EMBL" id="JASJEV010000015">
    <property type="protein sequence ID" value="MDJ1159982.1"/>
    <property type="molecule type" value="Genomic_DNA"/>
</dbReference>
<keyword evidence="3" id="KW-1185">Reference proteome</keyword>
<gene>
    <name evidence="2" type="ORF">QNA08_17350</name>
</gene>
<proteinExistence type="predicted"/>
<name>A0ABT7AM09_9HYPH</name>
<comment type="caution">
    <text evidence="2">The sequence shown here is derived from an EMBL/GenBank/DDBJ whole genome shotgun (WGS) entry which is preliminary data.</text>
</comment>
<accession>A0ABT7AM09</accession>
<evidence type="ECO:0000313" key="3">
    <source>
        <dbReference type="Proteomes" id="UP001321492"/>
    </source>
</evidence>
<protein>
    <recommendedName>
        <fullName evidence="4">Membrane-anchored protein</fullName>
    </recommendedName>
</protein>